<dbReference type="NCBIfam" id="TIGR00112">
    <property type="entry name" value="proC"/>
    <property type="match status" value="1"/>
</dbReference>
<dbReference type="InterPro" id="IPR028939">
    <property type="entry name" value="P5C_Rdtase_cat_N"/>
</dbReference>
<feature type="domain" description="Pyrroline-5-carboxylate reductase dimerisation" evidence="7">
    <location>
        <begin position="237"/>
        <end position="341"/>
    </location>
</feature>
<evidence type="ECO:0000256" key="4">
    <source>
        <dbReference type="HAMAP-Rule" id="MF_01925"/>
    </source>
</evidence>
<dbReference type="SUPFAM" id="SSF51735">
    <property type="entry name" value="NAD(P)-binding Rossmann-fold domains"/>
    <property type="match status" value="1"/>
</dbReference>
<keyword evidence="4" id="KW-0963">Cytoplasm</keyword>
<dbReference type="Proteomes" id="UP000460298">
    <property type="component" value="Unassembled WGS sequence"/>
</dbReference>
<keyword evidence="4" id="KW-0028">Amino-acid biosynthesis</keyword>
<evidence type="ECO:0000313" key="9">
    <source>
        <dbReference type="Proteomes" id="UP000460298"/>
    </source>
</evidence>
<name>A0A833H4N0_9LEPT</name>
<accession>A0A833H4N0</accession>
<comment type="subcellular location">
    <subcellularLocation>
        <location evidence="4">Cytoplasm</location>
    </subcellularLocation>
</comment>
<evidence type="ECO:0000256" key="3">
    <source>
        <dbReference type="ARBA" id="ARBA00023002"/>
    </source>
</evidence>
<comment type="function">
    <text evidence="4">Catalyzes the reduction of 1-pyrroline-5-carboxylate (PCA) to L-proline.</text>
</comment>
<dbReference type="Pfam" id="PF03807">
    <property type="entry name" value="F420_oxidored"/>
    <property type="match status" value="1"/>
</dbReference>
<dbReference type="InterPro" id="IPR008927">
    <property type="entry name" value="6-PGluconate_DH-like_C_sf"/>
</dbReference>
<evidence type="ECO:0000259" key="7">
    <source>
        <dbReference type="Pfam" id="PF14748"/>
    </source>
</evidence>
<comment type="caution">
    <text evidence="8">The sequence shown here is derived from an EMBL/GenBank/DDBJ whole genome shotgun (WGS) entry which is preliminary data.</text>
</comment>
<protein>
    <recommendedName>
        <fullName evidence="4 5">Pyrroline-5-carboxylate reductase</fullName>
        <shortName evidence="4">P5C reductase</shortName>
        <shortName evidence="4">P5CR</shortName>
        <ecNumber evidence="4 5">1.5.1.2</ecNumber>
    </recommendedName>
    <alternativeName>
        <fullName evidence="4">PCA reductase</fullName>
    </alternativeName>
</protein>
<evidence type="ECO:0000259" key="6">
    <source>
        <dbReference type="Pfam" id="PF03807"/>
    </source>
</evidence>
<dbReference type="GO" id="GO:0055129">
    <property type="term" value="P:L-proline biosynthetic process"/>
    <property type="evidence" value="ECO:0007669"/>
    <property type="project" value="UniProtKB-UniRule"/>
</dbReference>
<organism evidence="8 9">
    <name type="scientific">Leptonema illini</name>
    <dbReference type="NCBI Taxonomy" id="183"/>
    <lineage>
        <taxon>Bacteria</taxon>
        <taxon>Pseudomonadati</taxon>
        <taxon>Spirochaetota</taxon>
        <taxon>Spirochaetia</taxon>
        <taxon>Leptospirales</taxon>
        <taxon>Leptospiraceae</taxon>
        <taxon>Leptonema</taxon>
    </lineage>
</organism>
<dbReference type="InterPro" id="IPR036291">
    <property type="entry name" value="NAD(P)-bd_dom_sf"/>
</dbReference>
<dbReference type="PANTHER" id="PTHR11645:SF0">
    <property type="entry name" value="PYRROLINE-5-CARBOXYLATE REDUCTASE 3"/>
    <property type="match status" value="1"/>
</dbReference>
<dbReference type="EMBL" id="WBUI01000002">
    <property type="protein sequence ID" value="KAB2934649.1"/>
    <property type="molecule type" value="Genomic_DNA"/>
</dbReference>
<comment type="catalytic activity">
    <reaction evidence="4">
        <text>L-proline + NAD(+) = (S)-1-pyrroline-5-carboxylate + NADH + 2 H(+)</text>
        <dbReference type="Rhea" id="RHEA:14105"/>
        <dbReference type="ChEBI" id="CHEBI:15378"/>
        <dbReference type="ChEBI" id="CHEBI:17388"/>
        <dbReference type="ChEBI" id="CHEBI:57540"/>
        <dbReference type="ChEBI" id="CHEBI:57945"/>
        <dbReference type="ChEBI" id="CHEBI:60039"/>
        <dbReference type="EC" id="1.5.1.2"/>
    </reaction>
</comment>
<dbReference type="EC" id="1.5.1.2" evidence="4 5"/>
<gene>
    <name evidence="4 8" type="primary">proC</name>
    <name evidence="8" type="ORF">F9K24_02405</name>
</gene>
<reference evidence="8 9" key="1">
    <citation type="submission" date="2019-10" db="EMBL/GenBank/DDBJ databases">
        <title>Extracellular Electron Transfer in a Candidatus Methanoperedens spp. Enrichment Culture.</title>
        <authorList>
            <person name="Berger S."/>
            <person name="Rangel Shaw D."/>
            <person name="Berben T."/>
            <person name="In 'T Zandt M."/>
            <person name="Frank J."/>
            <person name="Reimann J."/>
            <person name="Jetten M.S.M."/>
            <person name="Welte C.U."/>
        </authorList>
    </citation>
    <scope>NUCLEOTIDE SEQUENCE [LARGE SCALE GENOMIC DNA]</scope>
    <source>
        <strain evidence="8">SB12</strain>
    </source>
</reference>
<feature type="domain" description="Pyrroline-5-carboxylate reductase catalytic N-terminal" evidence="6">
    <location>
        <begin position="93"/>
        <end position="164"/>
    </location>
</feature>
<sequence length="345" mass="37011">MFGCESARAFAEKRGDIISLFSHKNVPIILICRAGARTTPYVEHHIPAKYTISRAPEPSPASPRPLTPSLWLYGRAEFTFLALFMSALPEQVKVGFLGFGKMARSIAEGLQKQNRWLTGACDVMPFTSEQTKAFASAGELEQWADLILLCVKPQDMATAVASLQGSRPCLSIAAGLSLDTIRSFFKGPAPLLARSMPNLGATVGLSTTAIYCEDEALRALSVELFGAVGYAFAVGKEDLMHGVTGLSGSGPAYVFLMIQAMAEAGVREGIPFDDALKMAVQTVLASATLLAGSSDHPAEWIRRVSSPAGTTIEGMAALEENGMRHAIYEAVHRATERSRELGKKK</sequence>
<keyword evidence="3 4" id="KW-0560">Oxidoreductase</keyword>
<dbReference type="GO" id="GO:0005737">
    <property type="term" value="C:cytoplasm"/>
    <property type="evidence" value="ECO:0007669"/>
    <property type="project" value="UniProtKB-SubCell"/>
</dbReference>
<dbReference type="Pfam" id="PF14748">
    <property type="entry name" value="P5CR_dimer"/>
    <property type="match status" value="1"/>
</dbReference>
<dbReference type="GO" id="GO:0004735">
    <property type="term" value="F:pyrroline-5-carboxylate reductase activity"/>
    <property type="evidence" value="ECO:0007669"/>
    <property type="project" value="UniProtKB-UniRule"/>
</dbReference>
<dbReference type="HAMAP" id="MF_01925">
    <property type="entry name" value="P5C_reductase"/>
    <property type="match status" value="1"/>
</dbReference>
<comment type="pathway">
    <text evidence="4">Amino-acid biosynthesis; L-proline biosynthesis; L-proline from L-glutamate 5-semialdehyde: step 1/1.</text>
</comment>
<dbReference type="PANTHER" id="PTHR11645">
    <property type="entry name" value="PYRROLINE-5-CARBOXYLATE REDUCTASE"/>
    <property type="match status" value="1"/>
</dbReference>
<dbReference type="InterPro" id="IPR029036">
    <property type="entry name" value="P5CR_dimer"/>
</dbReference>
<evidence type="ECO:0000313" key="8">
    <source>
        <dbReference type="EMBL" id="KAB2934649.1"/>
    </source>
</evidence>
<dbReference type="UniPathway" id="UPA00098">
    <property type="reaction ID" value="UER00361"/>
</dbReference>
<evidence type="ECO:0000256" key="1">
    <source>
        <dbReference type="ARBA" id="ARBA00005525"/>
    </source>
</evidence>
<evidence type="ECO:0000256" key="5">
    <source>
        <dbReference type="NCBIfam" id="TIGR00112"/>
    </source>
</evidence>
<dbReference type="InterPro" id="IPR000304">
    <property type="entry name" value="Pyrroline-COOH_reductase"/>
</dbReference>
<dbReference type="FunFam" id="1.10.3730.10:FF:000001">
    <property type="entry name" value="Pyrroline-5-carboxylate reductase"/>
    <property type="match status" value="1"/>
</dbReference>
<keyword evidence="2 4" id="KW-0521">NADP</keyword>
<evidence type="ECO:0000256" key="2">
    <source>
        <dbReference type="ARBA" id="ARBA00022857"/>
    </source>
</evidence>
<comment type="catalytic activity">
    <reaction evidence="4">
        <text>L-proline + NADP(+) = (S)-1-pyrroline-5-carboxylate + NADPH + 2 H(+)</text>
        <dbReference type="Rhea" id="RHEA:14109"/>
        <dbReference type="ChEBI" id="CHEBI:15378"/>
        <dbReference type="ChEBI" id="CHEBI:17388"/>
        <dbReference type="ChEBI" id="CHEBI:57783"/>
        <dbReference type="ChEBI" id="CHEBI:58349"/>
        <dbReference type="ChEBI" id="CHEBI:60039"/>
        <dbReference type="EC" id="1.5.1.2"/>
    </reaction>
</comment>
<proteinExistence type="inferred from homology"/>
<dbReference type="AlphaFoldDB" id="A0A833H4N0"/>
<comment type="similarity">
    <text evidence="1 4">Belongs to the pyrroline-5-carboxylate reductase family.</text>
</comment>
<dbReference type="Gene3D" id="1.10.3730.10">
    <property type="entry name" value="ProC C-terminal domain-like"/>
    <property type="match status" value="1"/>
</dbReference>
<dbReference type="SUPFAM" id="SSF48179">
    <property type="entry name" value="6-phosphogluconate dehydrogenase C-terminal domain-like"/>
    <property type="match status" value="1"/>
</dbReference>
<keyword evidence="4" id="KW-0641">Proline biosynthesis</keyword>
<dbReference type="Gene3D" id="3.40.50.720">
    <property type="entry name" value="NAD(P)-binding Rossmann-like Domain"/>
    <property type="match status" value="1"/>
</dbReference>